<dbReference type="PANTHER" id="PTHR42305">
    <property type="entry name" value="MEMBRANE PROTEIN RV1733C-RELATED"/>
    <property type="match status" value="1"/>
</dbReference>
<dbReference type="AlphaFoldDB" id="A0A561F0H2"/>
<reference evidence="2 3" key="1">
    <citation type="submission" date="2019-06" db="EMBL/GenBank/DDBJ databases">
        <title>Sequencing the genomes of 1000 actinobacteria strains.</title>
        <authorList>
            <person name="Klenk H.-P."/>
        </authorList>
    </citation>
    <scope>NUCLEOTIDE SEQUENCE [LARGE SCALE GENOMIC DNA]</scope>
    <source>
        <strain evidence="2 3">DSM 41649</strain>
    </source>
</reference>
<sequence length="99" mass="10209">MTGCIPVAAGVGPGSTVALWVDDAGAPARVPQSEVELRGSAVVIGIGTMSGLSLAVVAALAEVGRRVERRAEALWEREWERVEPGWSGRAPSPPSGFVS</sequence>
<proteinExistence type="predicted"/>
<organism evidence="2 3">
    <name type="scientific">Kitasatospora atroaurantiaca</name>
    <dbReference type="NCBI Taxonomy" id="285545"/>
    <lineage>
        <taxon>Bacteria</taxon>
        <taxon>Bacillati</taxon>
        <taxon>Actinomycetota</taxon>
        <taxon>Actinomycetes</taxon>
        <taxon>Kitasatosporales</taxon>
        <taxon>Streptomycetaceae</taxon>
        <taxon>Kitasatospora</taxon>
    </lineage>
</organism>
<gene>
    <name evidence="2" type="ORF">FB465_6539</name>
</gene>
<keyword evidence="1" id="KW-1133">Transmembrane helix</keyword>
<feature type="transmembrane region" description="Helical" evidence="1">
    <location>
        <begin position="41"/>
        <end position="61"/>
    </location>
</feature>
<dbReference type="EMBL" id="VIVR01000001">
    <property type="protein sequence ID" value="TWE21359.1"/>
    <property type="molecule type" value="Genomic_DNA"/>
</dbReference>
<keyword evidence="3" id="KW-1185">Reference proteome</keyword>
<evidence type="ECO:0000313" key="3">
    <source>
        <dbReference type="Proteomes" id="UP000318416"/>
    </source>
</evidence>
<accession>A0A561F0H2</accession>
<name>A0A561F0H2_9ACTN</name>
<protein>
    <submittedName>
        <fullName evidence="2">Uncharacterized protein</fullName>
    </submittedName>
</protein>
<keyword evidence="1" id="KW-0472">Membrane</keyword>
<evidence type="ECO:0000256" key="1">
    <source>
        <dbReference type="SAM" id="Phobius"/>
    </source>
</evidence>
<dbReference type="InterPro" id="IPR039708">
    <property type="entry name" value="MT1774/Rv1733c-like"/>
</dbReference>
<comment type="caution">
    <text evidence="2">The sequence shown here is derived from an EMBL/GenBank/DDBJ whole genome shotgun (WGS) entry which is preliminary data.</text>
</comment>
<dbReference type="PANTHER" id="PTHR42305:SF1">
    <property type="entry name" value="MEMBRANE PROTEIN RV1733C-RELATED"/>
    <property type="match status" value="1"/>
</dbReference>
<evidence type="ECO:0000313" key="2">
    <source>
        <dbReference type="EMBL" id="TWE21359.1"/>
    </source>
</evidence>
<dbReference type="Proteomes" id="UP000318416">
    <property type="component" value="Unassembled WGS sequence"/>
</dbReference>
<keyword evidence="1" id="KW-0812">Transmembrane</keyword>